<comment type="caution">
    <text evidence="1">The sequence shown here is derived from an EMBL/GenBank/DDBJ whole genome shotgun (WGS) entry which is preliminary data.</text>
</comment>
<reference evidence="1 2" key="1">
    <citation type="submission" date="2020-03" db="EMBL/GenBank/DDBJ databases">
        <title>Soil Listeria distribution.</title>
        <authorList>
            <person name="Liao J."/>
            <person name="Wiedmann M."/>
        </authorList>
    </citation>
    <scope>NUCLEOTIDE SEQUENCE [LARGE SCALE GENOMIC DNA]</scope>
    <source>
        <strain evidence="1 2">FSL L7-1547</strain>
    </source>
</reference>
<dbReference type="RefSeq" id="WP_185402832.1">
    <property type="nucleotide sequence ID" value="NZ_JAARRO010000021.1"/>
</dbReference>
<proteinExistence type="predicted"/>
<evidence type="ECO:0000313" key="2">
    <source>
        <dbReference type="Proteomes" id="UP000533953"/>
    </source>
</evidence>
<sequence length="46" mass="5448">MTKRYMKRKKDTLHADGKIIIDVSYDNYQLEKYAKLLREAKTGVSK</sequence>
<accession>A0A7X0XC70</accession>
<gene>
    <name evidence="1" type="ORF">HCI99_06355</name>
</gene>
<name>A0A7X0XC70_9LIST</name>
<dbReference type="Proteomes" id="UP000533953">
    <property type="component" value="Unassembled WGS sequence"/>
</dbReference>
<dbReference type="AlphaFoldDB" id="A0A7X0XC70"/>
<organism evidence="1 2">
    <name type="scientific">Listeria booriae</name>
    <dbReference type="NCBI Taxonomy" id="1552123"/>
    <lineage>
        <taxon>Bacteria</taxon>
        <taxon>Bacillati</taxon>
        <taxon>Bacillota</taxon>
        <taxon>Bacilli</taxon>
        <taxon>Bacillales</taxon>
        <taxon>Listeriaceae</taxon>
        <taxon>Listeria</taxon>
    </lineage>
</organism>
<dbReference type="EMBL" id="JAASTX010000006">
    <property type="protein sequence ID" value="MBC1491444.1"/>
    <property type="molecule type" value="Genomic_DNA"/>
</dbReference>
<evidence type="ECO:0000313" key="1">
    <source>
        <dbReference type="EMBL" id="MBC1491444.1"/>
    </source>
</evidence>
<protein>
    <submittedName>
        <fullName evidence="1">Uncharacterized protein</fullName>
    </submittedName>
</protein>